<dbReference type="EMBL" id="CP008727">
    <property type="protein sequence ID" value="AIO69335.1"/>
    <property type="molecule type" value="Genomic_DNA"/>
</dbReference>
<evidence type="ECO:0000256" key="1">
    <source>
        <dbReference type="SAM" id="MobiDB-lite"/>
    </source>
</evidence>
<evidence type="ECO:0000313" key="3">
    <source>
        <dbReference type="Proteomes" id="UP000029424"/>
    </source>
</evidence>
<proteinExistence type="predicted"/>
<feature type="region of interest" description="Disordered" evidence="1">
    <location>
        <begin position="1"/>
        <end position="22"/>
    </location>
</feature>
<gene>
    <name evidence="2" type="ORF">DM82_5557</name>
</gene>
<dbReference type="RefSeq" id="WP_010109318.1">
    <property type="nucleotide sequence ID" value="NZ_CADEQG010000009.1"/>
</dbReference>
<dbReference type="AlphaFoldDB" id="A0AAI8FQU4"/>
<dbReference type="GeneID" id="60552721"/>
<reference evidence="2 3" key="1">
    <citation type="submission" date="2014-06" db="EMBL/GenBank/DDBJ databases">
        <authorList>
            <person name="Bishop-Lilly K.A."/>
            <person name="Broomall S.M."/>
            <person name="Chain P.S."/>
            <person name="Chertkov O."/>
            <person name="Coyne S.R."/>
            <person name="Daligault H.E."/>
            <person name="Davenport K.W."/>
            <person name="Erkkila T."/>
            <person name="Frey K.G."/>
            <person name="Gibbons H.S."/>
            <person name="Gu W."/>
            <person name="Jaissle J."/>
            <person name="Johnson S.L."/>
            <person name="Koroleva G.I."/>
            <person name="Ladner J.T."/>
            <person name="Lo C.-C."/>
            <person name="Minogue T.D."/>
            <person name="Munk C."/>
            <person name="Palacios G.F."/>
            <person name="Redden C.L."/>
            <person name="Rosenzweig C.N."/>
            <person name="Scholz M.B."/>
            <person name="Teshima H."/>
            <person name="Xu Y."/>
        </authorList>
    </citation>
    <scope>NUCLEOTIDE SEQUENCE [LARGE SCALE GENOMIC DNA]</scope>
    <source>
        <strain evidence="2 3">EO147</strain>
    </source>
</reference>
<evidence type="ECO:0000313" key="2">
    <source>
        <dbReference type="EMBL" id="AIO69335.1"/>
    </source>
</evidence>
<sequence length="57" mass="7015">MMKNRLDKTFERTPSRFETSQQDRLRTLKLADEARALQRDKEYRLIDPSAEKWRYKP</sequence>
<protein>
    <submittedName>
        <fullName evidence="2">Uncharacterized protein</fullName>
    </submittedName>
</protein>
<dbReference type="KEGG" id="bok:DM82_5557"/>
<accession>A0AAI8FQU4</accession>
<organism evidence="2 3">
    <name type="scientific">Burkholderia oklahomensis</name>
    <dbReference type="NCBI Taxonomy" id="342113"/>
    <lineage>
        <taxon>Bacteria</taxon>
        <taxon>Pseudomonadati</taxon>
        <taxon>Pseudomonadota</taxon>
        <taxon>Betaproteobacteria</taxon>
        <taxon>Burkholderiales</taxon>
        <taxon>Burkholderiaceae</taxon>
        <taxon>Burkholderia</taxon>
        <taxon>pseudomallei group</taxon>
    </lineage>
</organism>
<keyword evidence="3" id="KW-1185">Reference proteome</keyword>
<dbReference type="Proteomes" id="UP000029424">
    <property type="component" value="Chromosome 2"/>
</dbReference>
<name>A0AAI8FQU4_9BURK</name>